<proteinExistence type="predicted"/>
<organism evidence="2">
    <name type="scientific">Symploca sp. SIO1C4</name>
    <dbReference type="NCBI Taxonomy" id="2607765"/>
    <lineage>
        <taxon>Bacteria</taxon>
        <taxon>Bacillati</taxon>
        <taxon>Cyanobacteriota</taxon>
        <taxon>Cyanophyceae</taxon>
        <taxon>Coleofasciculales</taxon>
        <taxon>Coleofasciculaceae</taxon>
        <taxon>Symploca</taxon>
    </lineage>
</organism>
<evidence type="ECO:0000256" key="1">
    <source>
        <dbReference type="SAM" id="Phobius"/>
    </source>
</evidence>
<dbReference type="EMBL" id="JAAHFQ010001025">
    <property type="protein sequence ID" value="NER32012.1"/>
    <property type="molecule type" value="Genomic_DNA"/>
</dbReference>
<protein>
    <submittedName>
        <fullName evidence="2">Uncharacterized protein</fullName>
    </submittedName>
</protein>
<keyword evidence="1" id="KW-1133">Transmembrane helix</keyword>
<sequence length="505" mass="58423">MNQTPTAWRAQNPSLTLYAFQLRQDISKSNQQVMDNANQLWEQCVALGEQRKIQLLKSLKTELRCYTYDSKDSQYHYNPNNEDQEATEEEKPYLDHWLELVRKAPQSNQARQLRFHTDSDQNGLRLMGEIYPLRIHDTYALDLTLRYRETVDLTQLSKLNPTDKIQASIGQTLLLFTKPVNVEESAYQDFANHCVAALVKETADHLQLSATGQLFGSPIFEYDNDKEKPSQRRHILVWLDSHPETLNKSSEAYHSLLNLLSCRSKILYAYAQSRHCNHQNWELYSQLEQKVEELTQPPEETLEELKQWLKLIPQKAFHYAKYLRDIQDHTTAITTNTQNYTSKLEKIKQLTLPNDDLAFLQNFLDYNCKQFKNQIQVDLNYLKPGQNLFEQMTSTIRGIIEVKQTESDRQLEKTIKANEVKAQKREKELELVISVVGTGLAVSGISSQVAPNPTEQIPSLSKDANLPSYFGYSALDMVFHILLGVMITIPVGIIFCWWQRSSKSD</sequence>
<keyword evidence="1" id="KW-0812">Transmembrane</keyword>
<evidence type="ECO:0000313" key="2">
    <source>
        <dbReference type="EMBL" id="NER32012.1"/>
    </source>
</evidence>
<feature type="transmembrane region" description="Helical" evidence="1">
    <location>
        <begin position="470"/>
        <end position="498"/>
    </location>
</feature>
<reference evidence="2" key="1">
    <citation type="submission" date="2019-11" db="EMBL/GenBank/DDBJ databases">
        <title>Genomic insights into an expanded diversity of filamentous marine cyanobacteria reveals the extraordinary biosynthetic potential of Moorea and Okeania.</title>
        <authorList>
            <person name="Ferreira Leao T."/>
            <person name="Wang M."/>
            <person name="Moss N."/>
            <person name="Da Silva R."/>
            <person name="Sanders J."/>
            <person name="Nurk S."/>
            <person name="Gurevich A."/>
            <person name="Humphrey G."/>
            <person name="Reher R."/>
            <person name="Zhu Q."/>
            <person name="Belda-Ferre P."/>
            <person name="Glukhov E."/>
            <person name="Rex R."/>
            <person name="Dorrestein P.C."/>
            <person name="Knight R."/>
            <person name="Pevzner P."/>
            <person name="Gerwick W.H."/>
            <person name="Gerwick L."/>
        </authorList>
    </citation>
    <scope>NUCLEOTIDE SEQUENCE</scope>
    <source>
        <strain evidence="2">SIO1C4</strain>
    </source>
</reference>
<gene>
    <name evidence="2" type="ORF">F6J89_31500</name>
</gene>
<name>A0A6B3NNU8_9CYAN</name>
<keyword evidence="1" id="KW-0472">Membrane</keyword>
<comment type="caution">
    <text evidence="2">The sequence shown here is derived from an EMBL/GenBank/DDBJ whole genome shotgun (WGS) entry which is preliminary data.</text>
</comment>
<dbReference type="AlphaFoldDB" id="A0A6B3NNU8"/>
<accession>A0A6B3NNU8</accession>